<evidence type="ECO:0000313" key="2">
    <source>
        <dbReference type="EMBL" id="GEU37440.1"/>
    </source>
</evidence>
<feature type="region of interest" description="Disordered" evidence="1">
    <location>
        <begin position="202"/>
        <end position="221"/>
    </location>
</feature>
<dbReference type="EMBL" id="BKCJ010000929">
    <property type="protein sequence ID" value="GEU37440.1"/>
    <property type="molecule type" value="Genomic_DNA"/>
</dbReference>
<gene>
    <name evidence="2" type="ORF">Tci_009418</name>
</gene>
<feature type="region of interest" description="Disordered" evidence="1">
    <location>
        <begin position="31"/>
        <end position="57"/>
    </location>
</feature>
<feature type="region of interest" description="Disordered" evidence="1">
    <location>
        <begin position="233"/>
        <end position="253"/>
    </location>
</feature>
<reference evidence="2" key="1">
    <citation type="journal article" date="2019" name="Sci. Rep.">
        <title>Draft genome of Tanacetum cinerariifolium, the natural source of mosquito coil.</title>
        <authorList>
            <person name="Yamashiro T."/>
            <person name="Shiraishi A."/>
            <person name="Satake H."/>
            <person name="Nakayama K."/>
        </authorList>
    </citation>
    <scope>NUCLEOTIDE SEQUENCE</scope>
</reference>
<name>A0A6L2JKX5_TANCI</name>
<organism evidence="2">
    <name type="scientific">Tanacetum cinerariifolium</name>
    <name type="common">Dalmatian daisy</name>
    <name type="synonym">Chrysanthemum cinerariifolium</name>
    <dbReference type="NCBI Taxonomy" id="118510"/>
    <lineage>
        <taxon>Eukaryota</taxon>
        <taxon>Viridiplantae</taxon>
        <taxon>Streptophyta</taxon>
        <taxon>Embryophyta</taxon>
        <taxon>Tracheophyta</taxon>
        <taxon>Spermatophyta</taxon>
        <taxon>Magnoliopsida</taxon>
        <taxon>eudicotyledons</taxon>
        <taxon>Gunneridae</taxon>
        <taxon>Pentapetalae</taxon>
        <taxon>asterids</taxon>
        <taxon>campanulids</taxon>
        <taxon>Asterales</taxon>
        <taxon>Asteraceae</taxon>
        <taxon>Asteroideae</taxon>
        <taxon>Anthemideae</taxon>
        <taxon>Anthemidinae</taxon>
        <taxon>Tanacetum</taxon>
    </lineage>
</organism>
<protein>
    <submittedName>
        <fullName evidence="2">Uncharacterized protein</fullName>
    </submittedName>
</protein>
<comment type="caution">
    <text evidence="2">The sequence shown here is derived from an EMBL/GenBank/DDBJ whole genome shotgun (WGS) entry which is preliminary data.</text>
</comment>
<evidence type="ECO:0000256" key="1">
    <source>
        <dbReference type="SAM" id="MobiDB-lite"/>
    </source>
</evidence>
<proteinExistence type="predicted"/>
<accession>A0A6L2JKX5</accession>
<dbReference type="AlphaFoldDB" id="A0A6L2JKX5"/>
<sequence length="320" mass="36766">MITDEMKLIENYQMYAKAFRVDVPATQSQLIESTQGTHRTTSAPRSPNPDMVKGESSVQQKPTIIRLCIPPRRSTQLILPTPILTADEVEEIIVHDTIQLSIAEQKSHDDLEAKKNKEKVKERLIAEEIEKLVEGTDNVGEDEVDNSSINKHNNLDTRLNPESYKESLEVEKTADVQPVNVIEEEEESAEDDYELRRREKWKEVEENMNTPPPTPTRSTRIHSTLVSLDSEKFHELTENDPPPSSSTPSSSSSKLSATQCLLSLFKPMIGRFKRYKSFFDELQGHYGYLFGHIKTRFLARQKFNWLAQHLQESWKSRCPK</sequence>
<feature type="region of interest" description="Disordered" evidence="1">
    <location>
        <begin position="139"/>
        <end position="158"/>
    </location>
</feature>
<feature type="compositionally biased region" description="Polar residues" evidence="1">
    <location>
        <begin position="31"/>
        <end position="45"/>
    </location>
</feature>